<reference evidence="3 4" key="1">
    <citation type="submission" date="2021-03" db="EMBL/GenBank/DDBJ databases">
        <title>Genomic Encyclopedia of Type Strains, Phase IV (KMG-IV): sequencing the most valuable type-strain genomes for metagenomic binning, comparative biology and taxonomic classification.</title>
        <authorList>
            <person name="Goeker M."/>
        </authorList>
    </citation>
    <scope>NUCLEOTIDE SEQUENCE [LARGE SCALE GENOMIC DNA]</scope>
    <source>
        <strain evidence="3 4">DSM 26048</strain>
    </source>
</reference>
<name>A0ABS4IM88_9BACL</name>
<accession>A0ABS4IM88</accession>
<evidence type="ECO:0000256" key="2">
    <source>
        <dbReference type="ARBA" id="ARBA00023002"/>
    </source>
</evidence>
<sequence>MLRQLDRKVILVTGAFGQAGQSAVGMFLEKGAFVLATDYLDMNQSPKMMELQEQYGGERLQYIKADIFEENQVQAVMAEVERHFGRLDGTYHTVYGCVEKSALELSIEEWESTLKGTLTSTFLVCKYALPIMIRSGGGSLVNMSSVLAFHPNPTSLAYGTAKAGINQFTRILAATYAKQGIRANVIVPGDFKTEENWDIMSEKTKEIIRSITLLGRSGKPSEINEMAAFLLSDAASYVTGALFTIDGGYKI</sequence>
<dbReference type="CDD" id="cd05233">
    <property type="entry name" value="SDR_c"/>
    <property type="match status" value="1"/>
</dbReference>
<dbReference type="PANTHER" id="PTHR24321">
    <property type="entry name" value="DEHYDROGENASES, SHORT CHAIN"/>
    <property type="match status" value="1"/>
</dbReference>
<comment type="caution">
    <text evidence="3">The sequence shown here is derived from an EMBL/GenBank/DDBJ whole genome shotgun (WGS) entry which is preliminary data.</text>
</comment>
<evidence type="ECO:0000256" key="1">
    <source>
        <dbReference type="ARBA" id="ARBA00006484"/>
    </source>
</evidence>
<evidence type="ECO:0000313" key="3">
    <source>
        <dbReference type="EMBL" id="MBP1988682.1"/>
    </source>
</evidence>
<dbReference type="Pfam" id="PF13561">
    <property type="entry name" value="adh_short_C2"/>
    <property type="match status" value="1"/>
</dbReference>
<gene>
    <name evidence="3" type="ORF">J2Z66_000277</name>
</gene>
<proteinExistence type="inferred from homology"/>
<dbReference type="InterPro" id="IPR036291">
    <property type="entry name" value="NAD(P)-bd_dom_sf"/>
</dbReference>
<evidence type="ECO:0000313" key="4">
    <source>
        <dbReference type="Proteomes" id="UP001519287"/>
    </source>
</evidence>
<keyword evidence="4" id="KW-1185">Reference proteome</keyword>
<dbReference type="EMBL" id="JAGGLB010000001">
    <property type="protein sequence ID" value="MBP1988682.1"/>
    <property type="molecule type" value="Genomic_DNA"/>
</dbReference>
<dbReference type="Gene3D" id="3.40.50.720">
    <property type="entry name" value="NAD(P)-binding Rossmann-like Domain"/>
    <property type="match status" value="1"/>
</dbReference>
<organism evidence="3 4">
    <name type="scientific">Paenibacillus eucommiae</name>
    <dbReference type="NCBI Taxonomy" id="1355755"/>
    <lineage>
        <taxon>Bacteria</taxon>
        <taxon>Bacillati</taxon>
        <taxon>Bacillota</taxon>
        <taxon>Bacilli</taxon>
        <taxon>Bacillales</taxon>
        <taxon>Paenibacillaceae</taxon>
        <taxon>Paenibacillus</taxon>
    </lineage>
</organism>
<comment type="similarity">
    <text evidence="1">Belongs to the short-chain dehydrogenases/reductases (SDR) family.</text>
</comment>
<dbReference type="SUPFAM" id="SSF51735">
    <property type="entry name" value="NAD(P)-binding Rossmann-fold domains"/>
    <property type="match status" value="1"/>
</dbReference>
<dbReference type="Proteomes" id="UP001519287">
    <property type="component" value="Unassembled WGS sequence"/>
</dbReference>
<dbReference type="InterPro" id="IPR002347">
    <property type="entry name" value="SDR_fam"/>
</dbReference>
<protein>
    <submittedName>
        <fullName evidence="3">NAD(P)-dependent dehydrogenase (Short-subunit alcohol dehydrogenase family)</fullName>
    </submittedName>
</protein>
<dbReference type="PRINTS" id="PR00081">
    <property type="entry name" value="GDHRDH"/>
</dbReference>
<dbReference type="PROSITE" id="PS00061">
    <property type="entry name" value="ADH_SHORT"/>
    <property type="match status" value="1"/>
</dbReference>
<dbReference type="RefSeq" id="WP_209968925.1">
    <property type="nucleotide sequence ID" value="NZ_JAGGLB010000001.1"/>
</dbReference>
<dbReference type="InterPro" id="IPR020904">
    <property type="entry name" value="Sc_DH/Rdtase_CS"/>
</dbReference>
<dbReference type="PANTHER" id="PTHR24321:SF8">
    <property type="entry name" value="ESTRADIOL 17-BETA-DEHYDROGENASE 8-RELATED"/>
    <property type="match status" value="1"/>
</dbReference>
<keyword evidence="2" id="KW-0560">Oxidoreductase</keyword>